<evidence type="ECO:0000313" key="1">
    <source>
        <dbReference type="EMBL" id="GAG74498.1"/>
    </source>
</evidence>
<gene>
    <name evidence="1" type="ORF">S01H4_03092</name>
</gene>
<reference evidence="1" key="1">
    <citation type="journal article" date="2014" name="Front. Microbiol.">
        <title>High frequency of phylogenetically diverse reductive dehalogenase-homologous genes in deep subseafloor sedimentary metagenomes.</title>
        <authorList>
            <person name="Kawai M."/>
            <person name="Futagami T."/>
            <person name="Toyoda A."/>
            <person name="Takaki Y."/>
            <person name="Nishi S."/>
            <person name="Hori S."/>
            <person name="Arai W."/>
            <person name="Tsubouchi T."/>
            <person name="Morono Y."/>
            <person name="Uchiyama I."/>
            <person name="Ito T."/>
            <person name="Fujiyama A."/>
            <person name="Inagaki F."/>
            <person name="Takami H."/>
        </authorList>
    </citation>
    <scope>NUCLEOTIDE SEQUENCE</scope>
    <source>
        <strain evidence="1">Expedition CK06-06</strain>
    </source>
</reference>
<dbReference type="EMBL" id="BART01000726">
    <property type="protein sequence ID" value="GAG74498.1"/>
    <property type="molecule type" value="Genomic_DNA"/>
</dbReference>
<accession>X1AQE3</accession>
<dbReference type="AlphaFoldDB" id="X1AQE3"/>
<proteinExistence type="predicted"/>
<name>X1AQE3_9ZZZZ</name>
<sequence length="115" mass="14196">MLEEDWVIKWKFLIDKISHLIDREGKKMVILNVEAQIDSKRQFEQYQKACESVKDRFEAVVITSLPGEERIFWPYQDVQFYIKKAKKKFNQRAIWKSYKRFFILICKLRIFFFYL</sequence>
<comment type="caution">
    <text evidence="1">The sequence shown here is derived from an EMBL/GenBank/DDBJ whole genome shotgun (WGS) entry which is preliminary data.</text>
</comment>
<organism evidence="1">
    <name type="scientific">marine sediment metagenome</name>
    <dbReference type="NCBI Taxonomy" id="412755"/>
    <lineage>
        <taxon>unclassified sequences</taxon>
        <taxon>metagenomes</taxon>
        <taxon>ecological metagenomes</taxon>
    </lineage>
</organism>
<protein>
    <submittedName>
        <fullName evidence="1">Uncharacterized protein</fullName>
    </submittedName>
</protein>